<sequence>MSQIEKSGDGGQKAIEAQMLQFISSMVAVDSNSSNESLGTTLQKYLTSARVAQIDTILQSFYSFSGENCWKPVNTWINDLEELARISAWNDDEIFYAAKKSLTGSATEWLKLRGDLQSWAELKIALKESFSFTIDQQQMTKNLKKERPDNNEPLQRYMFRMWRMTNQAGIPEETALKLVVEGMPGKPRNKKSFQDCRTFDDLRTVLPIYELKRRERGWICLKVFIMAAICVAMIFVISFLTFSHK</sequence>
<dbReference type="InterPro" id="IPR005162">
    <property type="entry name" value="Retrotrans_gag_dom"/>
</dbReference>
<evidence type="ECO:0000256" key="1">
    <source>
        <dbReference type="SAM" id="Phobius"/>
    </source>
</evidence>
<keyword evidence="1" id="KW-0472">Membrane</keyword>
<accession>A0A232FK03</accession>
<keyword evidence="1" id="KW-1133">Transmembrane helix</keyword>
<evidence type="ECO:0000259" key="2">
    <source>
        <dbReference type="Pfam" id="PF03732"/>
    </source>
</evidence>
<proteinExistence type="predicted"/>
<dbReference type="AlphaFoldDB" id="A0A232FK03"/>
<organism evidence="3 4">
    <name type="scientific">Trichomalopsis sarcophagae</name>
    <dbReference type="NCBI Taxonomy" id="543379"/>
    <lineage>
        <taxon>Eukaryota</taxon>
        <taxon>Metazoa</taxon>
        <taxon>Ecdysozoa</taxon>
        <taxon>Arthropoda</taxon>
        <taxon>Hexapoda</taxon>
        <taxon>Insecta</taxon>
        <taxon>Pterygota</taxon>
        <taxon>Neoptera</taxon>
        <taxon>Endopterygota</taxon>
        <taxon>Hymenoptera</taxon>
        <taxon>Apocrita</taxon>
        <taxon>Proctotrupomorpha</taxon>
        <taxon>Chalcidoidea</taxon>
        <taxon>Pteromalidae</taxon>
        <taxon>Pteromalinae</taxon>
        <taxon>Trichomalopsis</taxon>
    </lineage>
</organism>
<protein>
    <recommendedName>
        <fullName evidence="2">Retrotransposon gag domain-containing protein</fullName>
    </recommendedName>
</protein>
<evidence type="ECO:0000313" key="4">
    <source>
        <dbReference type="Proteomes" id="UP000215335"/>
    </source>
</evidence>
<dbReference type="Proteomes" id="UP000215335">
    <property type="component" value="Unassembled WGS sequence"/>
</dbReference>
<dbReference type="EMBL" id="NNAY01000115">
    <property type="protein sequence ID" value="OXU30829.1"/>
    <property type="molecule type" value="Genomic_DNA"/>
</dbReference>
<gene>
    <name evidence="3" type="ORF">TSAR_009868</name>
</gene>
<feature type="domain" description="Retrotransposon gag" evidence="2">
    <location>
        <begin position="100"/>
        <end position="183"/>
    </location>
</feature>
<keyword evidence="4" id="KW-1185">Reference proteome</keyword>
<comment type="caution">
    <text evidence="3">The sequence shown here is derived from an EMBL/GenBank/DDBJ whole genome shotgun (WGS) entry which is preliminary data.</text>
</comment>
<name>A0A232FK03_9HYME</name>
<evidence type="ECO:0000313" key="3">
    <source>
        <dbReference type="EMBL" id="OXU30829.1"/>
    </source>
</evidence>
<keyword evidence="1" id="KW-0812">Transmembrane</keyword>
<dbReference type="Pfam" id="PF03732">
    <property type="entry name" value="Retrotrans_gag"/>
    <property type="match status" value="1"/>
</dbReference>
<reference evidence="3 4" key="1">
    <citation type="journal article" date="2017" name="Curr. Biol.">
        <title>The Evolution of Venom by Co-option of Single-Copy Genes.</title>
        <authorList>
            <person name="Martinson E.O."/>
            <person name="Mrinalini"/>
            <person name="Kelkar Y.D."/>
            <person name="Chang C.H."/>
            <person name="Werren J.H."/>
        </authorList>
    </citation>
    <scope>NUCLEOTIDE SEQUENCE [LARGE SCALE GENOMIC DNA]</scope>
    <source>
        <strain evidence="3 4">Alberta</strain>
        <tissue evidence="3">Whole body</tissue>
    </source>
</reference>
<dbReference type="STRING" id="543379.A0A232FK03"/>
<feature type="transmembrane region" description="Helical" evidence="1">
    <location>
        <begin position="219"/>
        <end position="242"/>
    </location>
</feature>